<dbReference type="Pfam" id="PF02806">
    <property type="entry name" value="Alpha-amylase_C"/>
    <property type="match status" value="1"/>
</dbReference>
<evidence type="ECO:0000256" key="6">
    <source>
        <dbReference type="ARBA" id="ARBA00022679"/>
    </source>
</evidence>
<evidence type="ECO:0000259" key="10">
    <source>
        <dbReference type="SMART" id="SM00642"/>
    </source>
</evidence>
<gene>
    <name evidence="11" type="primary">glgB</name>
    <name evidence="11" type="ORF">SNEC2469_LOCUS19303</name>
</gene>
<keyword evidence="8" id="KW-0119">Carbohydrate metabolism</keyword>
<organism evidence="11 12">
    <name type="scientific">Symbiodinium necroappetens</name>
    <dbReference type="NCBI Taxonomy" id="1628268"/>
    <lineage>
        <taxon>Eukaryota</taxon>
        <taxon>Sar</taxon>
        <taxon>Alveolata</taxon>
        <taxon>Dinophyceae</taxon>
        <taxon>Suessiales</taxon>
        <taxon>Symbiodiniaceae</taxon>
        <taxon>Symbiodinium</taxon>
    </lineage>
</organism>
<evidence type="ECO:0000256" key="8">
    <source>
        <dbReference type="ARBA" id="ARBA00023277"/>
    </source>
</evidence>
<evidence type="ECO:0000256" key="5">
    <source>
        <dbReference type="ARBA" id="ARBA00022600"/>
    </source>
</evidence>
<keyword evidence="7" id="KW-0320">Glycogen biosynthesis</keyword>
<dbReference type="OrthoDB" id="5590356at2759"/>
<dbReference type="CDD" id="cd02855">
    <property type="entry name" value="E_set_GBE_prok_N"/>
    <property type="match status" value="1"/>
</dbReference>
<evidence type="ECO:0000256" key="4">
    <source>
        <dbReference type="ARBA" id="ARBA00012541"/>
    </source>
</evidence>
<dbReference type="Gene3D" id="2.60.40.1180">
    <property type="entry name" value="Golgi alpha-mannosidase II"/>
    <property type="match status" value="1"/>
</dbReference>
<feature type="compositionally biased region" description="Basic and acidic residues" evidence="9">
    <location>
        <begin position="340"/>
        <end position="351"/>
    </location>
</feature>
<dbReference type="GO" id="GO:0005829">
    <property type="term" value="C:cytosol"/>
    <property type="evidence" value="ECO:0007669"/>
    <property type="project" value="TreeGrafter"/>
</dbReference>
<dbReference type="GO" id="GO:0003844">
    <property type="term" value="F:1,4-alpha-glucan branching enzyme activity"/>
    <property type="evidence" value="ECO:0007669"/>
    <property type="project" value="UniProtKB-EC"/>
</dbReference>
<dbReference type="SUPFAM" id="SSF81296">
    <property type="entry name" value="E set domains"/>
    <property type="match status" value="1"/>
</dbReference>
<dbReference type="EMBL" id="CAJNJA010033030">
    <property type="protein sequence ID" value="CAE7673661.1"/>
    <property type="molecule type" value="Genomic_DNA"/>
</dbReference>
<dbReference type="InterPro" id="IPR013780">
    <property type="entry name" value="Glyco_hydro_b"/>
</dbReference>
<proteinExistence type="inferred from homology"/>
<dbReference type="CDD" id="cd11322">
    <property type="entry name" value="AmyAc_Glg_BE"/>
    <property type="match status" value="1"/>
</dbReference>
<evidence type="ECO:0000256" key="9">
    <source>
        <dbReference type="SAM" id="MobiDB-lite"/>
    </source>
</evidence>
<comment type="pathway">
    <text evidence="2">Glycan biosynthesis; glycogen biosynthesis.</text>
</comment>
<keyword evidence="5" id="KW-0321">Glycogen metabolism</keyword>
<evidence type="ECO:0000256" key="2">
    <source>
        <dbReference type="ARBA" id="ARBA00004964"/>
    </source>
</evidence>
<dbReference type="GO" id="GO:0005978">
    <property type="term" value="P:glycogen biosynthetic process"/>
    <property type="evidence" value="ECO:0007669"/>
    <property type="project" value="UniProtKB-UniPathway"/>
</dbReference>
<accession>A0A812WFE4</accession>
<keyword evidence="12" id="KW-1185">Reference proteome</keyword>
<dbReference type="EC" id="2.4.1.18" evidence="4"/>
<name>A0A812WFE4_9DINO</name>
<dbReference type="NCBIfam" id="NF008967">
    <property type="entry name" value="PRK12313.1"/>
    <property type="match status" value="1"/>
</dbReference>
<dbReference type="InterPro" id="IPR006048">
    <property type="entry name" value="A-amylase/branching_C"/>
</dbReference>
<feature type="region of interest" description="Disordered" evidence="9">
    <location>
        <begin position="1"/>
        <end position="39"/>
    </location>
</feature>
<comment type="caution">
    <text evidence="11">The sequence shown here is derived from an EMBL/GenBank/DDBJ whole genome shotgun (WGS) entry which is preliminary data.</text>
</comment>
<evidence type="ECO:0000256" key="7">
    <source>
        <dbReference type="ARBA" id="ARBA00023056"/>
    </source>
</evidence>
<dbReference type="InterPro" id="IPR004193">
    <property type="entry name" value="Glyco_hydro_13_N"/>
</dbReference>
<dbReference type="Gene3D" id="3.20.20.80">
    <property type="entry name" value="Glycosidases"/>
    <property type="match status" value="1"/>
</dbReference>
<feature type="region of interest" description="Disordered" evidence="9">
    <location>
        <begin position="340"/>
        <end position="363"/>
    </location>
</feature>
<reference evidence="11" key="1">
    <citation type="submission" date="2021-02" db="EMBL/GenBank/DDBJ databases">
        <authorList>
            <person name="Dougan E. K."/>
            <person name="Rhodes N."/>
            <person name="Thang M."/>
            <person name="Chan C."/>
        </authorList>
    </citation>
    <scope>NUCLEOTIDE SEQUENCE</scope>
</reference>
<dbReference type="Proteomes" id="UP000601435">
    <property type="component" value="Unassembled WGS sequence"/>
</dbReference>
<evidence type="ECO:0000313" key="11">
    <source>
        <dbReference type="EMBL" id="CAE7673661.1"/>
    </source>
</evidence>
<comment type="similarity">
    <text evidence="3">Belongs to the glycosyl hydrolase 13 family. GlgB subfamily.</text>
</comment>
<feature type="domain" description="Glycosyl hydrolase family 13 catalytic" evidence="10">
    <location>
        <begin position="836"/>
        <end position="1188"/>
    </location>
</feature>
<dbReference type="SMART" id="SM00642">
    <property type="entry name" value="Aamy"/>
    <property type="match status" value="1"/>
</dbReference>
<comment type="catalytic activity">
    <reaction evidence="1">
        <text>Transfers a segment of a (1-&gt;4)-alpha-D-glucan chain to a primary hydroxy group in a similar glucan chain.</text>
        <dbReference type="EC" id="2.4.1.18"/>
    </reaction>
</comment>
<dbReference type="InterPro" id="IPR006047">
    <property type="entry name" value="GH13_cat_dom"/>
</dbReference>
<dbReference type="InterPro" id="IPR006407">
    <property type="entry name" value="GlgB"/>
</dbReference>
<dbReference type="PANTHER" id="PTHR43651:SF3">
    <property type="entry name" value="1,4-ALPHA-GLUCAN-BRANCHING ENZYME"/>
    <property type="match status" value="1"/>
</dbReference>
<sequence length="1361" mass="152370">MQAEQENQKFAEDEADLKSMRNRAETKAKQAKAERRSLESKLKELEAEANARTAELATALAAEKAGKRKLEEQLTQATSQLQQSTEALELEQALERAVVRSPKWNPRSAWSFEKQMILNDAAQLEQKLAKFQEEARRMEADHDKVVASLQAKSQALEKENQELKATATRLEKKVSSAQKEAEEELQQLSTSLKSEKDAKAELEKLLRSSEAKLAKQQKDVSMQAEERQVVASLQAKSQALEKENQELKATATRLEKKVSSAQKEADERLQQLTSALEAEKVAKAEALEDLASAGKAEKRLQLDHDRAVKSLLVNADAMAEENESLKASCSALEQKLASLRKEADEKEEHSKQAMASQQAARAELEELEERLTGDREQAVAELHVKADALKKENASLKASMTKLENKLKALRKEAEDQAELLVDAVEAARAEGAAESAAAMEEAEEKLEQTTEALANAEATLRHLQNKLRESQAEVQEEQARASEERHALVQLAANLSIQKPLFRAVGHRAMTPVAVDPPNWPSGASLDEEAVSALHTAHHAQPRSVLGCHRLAHSDESGSDLYVFRIWHQALERDWEAEKKQVKLQLLLDEESKPIPLVRRCAWLYEAVVQLPADWLPPDDGAGGAPVGGVLHLPRYYVIAPTEEGEQILHDCFGYVGFLLAEVEIEQLQQGSFPTIADALGCHAVTAGGVCGLRFATWAPRAQFVSVVGDWNTWDGRASPMARRHRAEGGGFSGLWEIFVPFGPDLSHVPFGSTYGFKIHTGAGLDIVKMDPFAQEFEKPSDLHQSPTFNASVVSACDDNYRPEPFEWGDEAWMLAREERGRLNTALLQPMAIYEVHLPSWRRGADGELLSYRELTQPLIDHVKALNFNWVELMALAHHPFLGSWGYQVSGYYSSFSLMGSPDDLKHLINELHKAGLGVIMDFVPAHFCRDACSFGDFDGTPTYEYEDPREGEQRQWGTKIFNFRKNEVRSFLVGSALFWAERYHIDGFRCDAVSAMIYRNFGKADHEWVRNEHGGDSNLEAVSLLRELNKSMKLFWPGVVMIAEESTAWEGVTTLRNVSSGLGFDLKWDLGWMNDTLIYLEEPAWNRPSNHSKLTFRSQYMQNERFVSPLSHDEVANMKGSLVEKMGRKDGLGFYDKLRLLCAYYGFQATAPGRPLLFMGQEYGQGREWNCYQSLDWHEGEEDHRKGVCVWLADLLGVYQHHRPLHMGDDFPQTRQFPIGSMSFEWVENNAGACVLAFCRHWKGERPVMAIFNFGSQYHHGYTIGSPYWGGWQVLLNSDDRRYGGRGGGPGNSSCLWTGKARSDCSDSLTLDIPSNSCLVLLAPENFEDCKAVRQPVGMKGTADTMCADIEYCLGDIGF</sequence>
<dbReference type="Gene3D" id="2.60.40.10">
    <property type="entry name" value="Immunoglobulins"/>
    <property type="match status" value="1"/>
</dbReference>
<protein>
    <recommendedName>
        <fullName evidence="4">1,4-alpha-glucan branching enzyme</fullName>
        <ecNumber evidence="4">2.4.1.18</ecNumber>
    </recommendedName>
</protein>
<dbReference type="NCBIfam" id="TIGR01515">
    <property type="entry name" value="branching_enzym"/>
    <property type="match status" value="1"/>
</dbReference>
<evidence type="ECO:0000256" key="1">
    <source>
        <dbReference type="ARBA" id="ARBA00000826"/>
    </source>
</evidence>
<keyword evidence="6" id="KW-0808">Transferase</keyword>
<feature type="region of interest" description="Disordered" evidence="9">
    <location>
        <begin position="174"/>
        <end position="196"/>
    </location>
</feature>
<dbReference type="GO" id="GO:0004553">
    <property type="term" value="F:hydrolase activity, hydrolyzing O-glycosyl compounds"/>
    <property type="evidence" value="ECO:0007669"/>
    <property type="project" value="InterPro"/>
</dbReference>
<dbReference type="SUPFAM" id="SSF51445">
    <property type="entry name" value="(Trans)glycosidases"/>
    <property type="match status" value="1"/>
</dbReference>
<evidence type="ECO:0000256" key="3">
    <source>
        <dbReference type="ARBA" id="ARBA00009000"/>
    </source>
</evidence>
<dbReference type="InterPro" id="IPR017853">
    <property type="entry name" value="GH"/>
</dbReference>
<dbReference type="UniPathway" id="UPA00164"/>
<dbReference type="InterPro" id="IPR044143">
    <property type="entry name" value="GlgB_N_E_set_prok"/>
</dbReference>
<evidence type="ECO:0000313" key="12">
    <source>
        <dbReference type="Proteomes" id="UP000601435"/>
    </source>
</evidence>
<dbReference type="InterPro" id="IPR013783">
    <property type="entry name" value="Ig-like_fold"/>
</dbReference>
<dbReference type="SUPFAM" id="SSF51011">
    <property type="entry name" value="Glycosyl hydrolase domain"/>
    <property type="match status" value="1"/>
</dbReference>
<dbReference type="InterPro" id="IPR014756">
    <property type="entry name" value="Ig_E-set"/>
</dbReference>
<dbReference type="PANTHER" id="PTHR43651">
    <property type="entry name" value="1,4-ALPHA-GLUCAN-BRANCHING ENZYME"/>
    <property type="match status" value="1"/>
</dbReference>
<dbReference type="GO" id="GO:0043169">
    <property type="term" value="F:cation binding"/>
    <property type="evidence" value="ECO:0007669"/>
    <property type="project" value="InterPro"/>
</dbReference>
<dbReference type="Pfam" id="PF02922">
    <property type="entry name" value="CBM_48"/>
    <property type="match status" value="1"/>
</dbReference>